<evidence type="ECO:0000313" key="2">
    <source>
        <dbReference type="Proteomes" id="UP000831113"/>
    </source>
</evidence>
<organism evidence="1 2">
    <name type="scientific">Hymenobacter tibetensis</name>
    <dbReference type="NCBI Taxonomy" id="497967"/>
    <lineage>
        <taxon>Bacteria</taxon>
        <taxon>Pseudomonadati</taxon>
        <taxon>Bacteroidota</taxon>
        <taxon>Cytophagia</taxon>
        <taxon>Cytophagales</taxon>
        <taxon>Hymenobacteraceae</taxon>
        <taxon>Hymenobacter</taxon>
    </lineage>
</organism>
<accession>A0ABY4CWX8</accession>
<gene>
    <name evidence="1" type="primary">ccoS</name>
    <name evidence="1" type="ORF">MTX78_22010</name>
</gene>
<evidence type="ECO:0000313" key="1">
    <source>
        <dbReference type="EMBL" id="UOG74779.1"/>
    </source>
</evidence>
<dbReference type="EMBL" id="CP094669">
    <property type="protein sequence ID" value="UOG74779.1"/>
    <property type="molecule type" value="Genomic_DNA"/>
</dbReference>
<keyword evidence="2" id="KW-1185">Reference proteome</keyword>
<dbReference type="Pfam" id="PF03597">
    <property type="entry name" value="FixS"/>
    <property type="match status" value="1"/>
</dbReference>
<dbReference type="NCBIfam" id="TIGR00847">
    <property type="entry name" value="ccoS"/>
    <property type="match status" value="1"/>
</dbReference>
<sequence>MAALSFLGAFLWAGRSGQYEDDYTPLVRMLLEEPA</sequence>
<dbReference type="Proteomes" id="UP000831113">
    <property type="component" value="Chromosome"/>
</dbReference>
<protein>
    <submittedName>
        <fullName evidence="1">Cbb3-type cytochrome oxidase assembly protein CcoS</fullName>
    </submittedName>
</protein>
<reference evidence="1 2" key="1">
    <citation type="submission" date="2022-03" db="EMBL/GenBank/DDBJ databases">
        <title>Hymenobactersp. isolated from the air.</title>
        <authorList>
            <person name="Won M."/>
            <person name="Kwon S.-W."/>
        </authorList>
    </citation>
    <scope>NUCLEOTIDE SEQUENCE [LARGE SCALE GENOMIC DNA]</scope>
    <source>
        <strain evidence="1 2">KACC 21982</strain>
    </source>
</reference>
<name>A0ABY4CWX8_9BACT</name>
<dbReference type="InterPro" id="IPR004714">
    <property type="entry name" value="Cyt_oxidase_maturation_cbb3"/>
</dbReference>
<proteinExistence type="predicted"/>